<dbReference type="AlphaFoldDB" id="A0A1I6FQI7"/>
<dbReference type="InterPro" id="IPR027417">
    <property type="entry name" value="P-loop_NTPase"/>
</dbReference>
<dbReference type="Pfam" id="PF13514">
    <property type="entry name" value="AAA_27"/>
    <property type="match status" value="1"/>
</dbReference>
<sequence length="1139" mass="122574">MRLRSLSLDLFGHFAGKSYDFGAALQGAPDFHIIYGPNEAGKTTTMEAYLRLLYGFDARESYDFQHQRKNLRVSGRFETAQGDLALTRLPTRNASLQDAHGTPLPEAAIAAHLGGLGADDYRKLLCLDDDTIERGGDEIANSQGDIGRLLFSAAAGVSDLTAVLDGVDAQANALFLKRSSKSEMAQLKKELSEIAAQIKAQDVPAAAFRKLRQSLAAACQAEEQTSTERNACMLQLSQIKSMQTALPLMHKLAQCDAALAAMPDYPAQLDIGPDDLQQLVSAQSQAMHDITRLEADHAAQTAALAQIHICPDQLGLSQQLADLDAARSRHATAQLDLARRIDAVETVDKDMQTIAAALGATCDPALLVVTSAALAELETARDSLRATLRDRETAADELAQISDKIAQAKSGAGPHPEPADMAIAGILDSFGIDTFTPAYATARQAIDSARSALAKALAALSINGQNFASPPTGAPETTITALAQAHAEHSRKIAESTDALDQMRADHAALAAQIAGLRDNSAIIDDTTAQAITARRDAAWQAHRAALSDATADAFETALQKTDSTAAQRLTQASDLGLLRQLSQSLAQTAARLDHHAKRHQRLAAEQAEITAQLGAIAVELGLSDTPPPATFAQWAQRRTQAETAAQTLWLAEQDHAVTCEKAERLTQALGAHIAQESPDFDALVIRARQRAKTALDQDAAQRASQKALAVLQADQLRRQEQYAALDRAAQAAQTAWADLVHSHLQDHVQADRLMLSFAPLRSLRELDTRRSMAARQVATMQDDQAQFAALVAPLAAQHAVAADDPLVAFAALRQLADDASEQETKRAALQNKTAETNHEIAQAKREIDSIARQVTDLGTRFAAQIPSDTIDALRSAVLGTHAAIATRKERTELAAQILLQLGIDDLDHARTRLEGQTAAGLAAGAMQAQTDLDAIEQDYRAAIATRAEAARDLGAVTGDDSIAALTERKVTLELAMQDTALRYISLRTGHMLAQEAIRRYRDKHRSAMMHATQTAFSELTNGAYSALQTQNLGSHETLVGIDANGRAKHAQDMSKGTRFQLYLALRAAAYEQLADQGTCLPFFCDDIFETFDEARTASACRLMARIGRRGQAIYLTHHQHVVDIARATCGDAVQFHEI</sequence>
<keyword evidence="1" id="KW-0175">Coiled coil</keyword>
<feature type="domain" description="YhaN AAA" evidence="2">
    <location>
        <begin position="1"/>
        <end position="206"/>
    </location>
</feature>
<feature type="coiled-coil region" evidence="1">
    <location>
        <begin position="813"/>
        <end position="861"/>
    </location>
</feature>
<gene>
    <name evidence="3" type="ORF">SAMN04488005_0268</name>
</gene>
<dbReference type="PANTHER" id="PTHR41259:SF1">
    <property type="entry name" value="DOUBLE-STRAND BREAK REPAIR RAD50 ATPASE, PUTATIVE-RELATED"/>
    <property type="match status" value="1"/>
</dbReference>
<keyword evidence="4" id="KW-1185">Reference proteome</keyword>
<protein>
    <submittedName>
        <fullName evidence="3">Uncharacterized protein YhaN</fullName>
    </submittedName>
</protein>
<dbReference type="STRING" id="390270.SAMN04488005_0268"/>
<dbReference type="Gene3D" id="3.40.50.300">
    <property type="entry name" value="P-loop containing nucleotide triphosphate hydrolases"/>
    <property type="match status" value="2"/>
</dbReference>
<proteinExistence type="predicted"/>
<organism evidence="3 4">
    <name type="scientific">Yoonia tamlensis</name>
    <dbReference type="NCBI Taxonomy" id="390270"/>
    <lineage>
        <taxon>Bacteria</taxon>
        <taxon>Pseudomonadati</taxon>
        <taxon>Pseudomonadota</taxon>
        <taxon>Alphaproteobacteria</taxon>
        <taxon>Rhodobacterales</taxon>
        <taxon>Paracoccaceae</taxon>
        <taxon>Yoonia</taxon>
    </lineage>
</organism>
<name>A0A1I6FQI7_9RHOB</name>
<evidence type="ECO:0000256" key="1">
    <source>
        <dbReference type="SAM" id="Coils"/>
    </source>
</evidence>
<dbReference type="RefSeq" id="WP_090195459.1">
    <property type="nucleotide sequence ID" value="NZ_FOYP01000001.1"/>
</dbReference>
<evidence type="ECO:0000313" key="3">
    <source>
        <dbReference type="EMBL" id="SFR32213.1"/>
    </source>
</evidence>
<dbReference type="EMBL" id="FOYP01000001">
    <property type="protein sequence ID" value="SFR32213.1"/>
    <property type="molecule type" value="Genomic_DNA"/>
</dbReference>
<dbReference type="InterPro" id="IPR038734">
    <property type="entry name" value="YhaN_AAA"/>
</dbReference>
<accession>A0A1I6FQI7</accession>
<evidence type="ECO:0000259" key="2">
    <source>
        <dbReference type="Pfam" id="PF13514"/>
    </source>
</evidence>
<dbReference type="Proteomes" id="UP000199478">
    <property type="component" value="Unassembled WGS sequence"/>
</dbReference>
<dbReference type="SUPFAM" id="SSF52540">
    <property type="entry name" value="P-loop containing nucleoside triphosphate hydrolases"/>
    <property type="match status" value="1"/>
</dbReference>
<dbReference type="OrthoDB" id="9764467at2"/>
<dbReference type="PANTHER" id="PTHR41259">
    <property type="entry name" value="DOUBLE-STRAND BREAK REPAIR RAD50 ATPASE, PUTATIVE-RELATED"/>
    <property type="match status" value="1"/>
</dbReference>
<evidence type="ECO:0000313" key="4">
    <source>
        <dbReference type="Proteomes" id="UP000199478"/>
    </source>
</evidence>
<reference evidence="4" key="1">
    <citation type="submission" date="2016-10" db="EMBL/GenBank/DDBJ databases">
        <authorList>
            <person name="Varghese N."/>
            <person name="Submissions S."/>
        </authorList>
    </citation>
    <scope>NUCLEOTIDE SEQUENCE [LARGE SCALE GENOMIC DNA]</scope>
    <source>
        <strain evidence="4">DSM 26879</strain>
    </source>
</reference>